<protein>
    <recommendedName>
        <fullName evidence="5">Sulfotransferase</fullName>
    </recommendedName>
</protein>
<comment type="caution">
    <text evidence="3">The sequence shown here is derived from an EMBL/GenBank/DDBJ whole genome shotgun (WGS) entry which is preliminary data.</text>
</comment>
<dbReference type="Gene3D" id="3.40.50.300">
    <property type="entry name" value="P-loop containing nucleotide triphosphate hydrolases"/>
    <property type="match status" value="1"/>
</dbReference>
<keyword evidence="1" id="KW-0808">Transferase</keyword>
<dbReference type="SUPFAM" id="SSF52540">
    <property type="entry name" value="P-loop containing nucleoside triphosphate hydrolases"/>
    <property type="match status" value="1"/>
</dbReference>
<dbReference type="EMBL" id="JAEHOC010000024">
    <property type="protein sequence ID" value="KAG2431443.1"/>
    <property type="molecule type" value="Genomic_DNA"/>
</dbReference>
<keyword evidence="4" id="KW-1185">Reference proteome</keyword>
<dbReference type="OrthoDB" id="524083at2759"/>
<proteinExistence type="predicted"/>
<evidence type="ECO:0000256" key="2">
    <source>
        <dbReference type="PIRSR" id="PIRSR637359-2"/>
    </source>
</evidence>
<sequence>MPLSEMMRRQCYQRSSILGWSVYEVFLENYFAFFPPQQLLVQYTEDLEAQPLAVLRRVEEHIGVPRHDFNETQIATVYNARGCYKWRCGKTQSDVPSMQGTALAASEAEFEAAVRQLVAFLRPHVHRLFRWADEGRIASVPQAWRHMYA</sequence>
<dbReference type="InterPro" id="IPR037359">
    <property type="entry name" value="NST/OST"/>
</dbReference>
<dbReference type="PANTHER" id="PTHR10605:SF56">
    <property type="entry name" value="BIFUNCTIONAL HEPARAN SULFATE N-DEACETYLASE_N-SULFOTRANSFERASE"/>
    <property type="match status" value="1"/>
</dbReference>
<accession>A0A835VZB5</accession>
<dbReference type="AlphaFoldDB" id="A0A835VZB5"/>
<dbReference type="PANTHER" id="PTHR10605">
    <property type="entry name" value="HEPARAN SULFATE SULFOTRANSFERASE"/>
    <property type="match status" value="1"/>
</dbReference>
<reference evidence="3" key="1">
    <citation type="journal article" date="2020" name="bioRxiv">
        <title>Comparative genomics of Chlamydomonas.</title>
        <authorList>
            <person name="Craig R.J."/>
            <person name="Hasan A.R."/>
            <person name="Ness R.W."/>
            <person name="Keightley P.D."/>
        </authorList>
    </citation>
    <scope>NUCLEOTIDE SEQUENCE</scope>
    <source>
        <strain evidence="3">SAG 7.73</strain>
    </source>
</reference>
<evidence type="ECO:0008006" key="5">
    <source>
        <dbReference type="Google" id="ProtNLM"/>
    </source>
</evidence>
<gene>
    <name evidence="3" type="ORF">HXX76_009458</name>
</gene>
<evidence type="ECO:0000313" key="3">
    <source>
        <dbReference type="EMBL" id="KAG2431443.1"/>
    </source>
</evidence>
<name>A0A835VZB5_CHLIN</name>
<dbReference type="InterPro" id="IPR027417">
    <property type="entry name" value="P-loop_NTPase"/>
</dbReference>
<feature type="binding site" evidence="2">
    <location>
        <position position="84"/>
    </location>
    <ligand>
        <name>3'-phosphoadenylyl sulfate</name>
        <dbReference type="ChEBI" id="CHEBI:58339"/>
    </ligand>
</feature>
<evidence type="ECO:0000256" key="1">
    <source>
        <dbReference type="ARBA" id="ARBA00022679"/>
    </source>
</evidence>
<evidence type="ECO:0000313" key="4">
    <source>
        <dbReference type="Proteomes" id="UP000650467"/>
    </source>
</evidence>
<organism evidence="3 4">
    <name type="scientific">Chlamydomonas incerta</name>
    <dbReference type="NCBI Taxonomy" id="51695"/>
    <lineage>
        <taxon>Eukaryota</taxon>
        <taxon>Viridiplantae</taxon>
        <taxon>Chlorophyta</taxon>
        <taxon>core chlorophytes</taxon>
        <taxon>Chlorophyceae</taxon>
        <taxon>CS clade</taxon>
        <taxon>Chlamydomonadales</taxon>
        <taxon>Chlamydomonadaceae</taxon>
        <taxon>Chlamydomonas</taxon>
    </lineage>
</organism>
<dbReference type="Proteomes" id="UP000650467">
    <property type="component" value="Unassembled WGS sequence"/>
</dbReference>
<dbReference type="GO" id="GO:0008146">
    <property type="term" value="F:sulfotransferase activity"/>
    <property type="evidence" value="ECO:0007669"/>
    <property type="project" value="InterPro"/>
</dbReference>